<gene>
    <name evidence="1" type="ORF">ANN_21222</name>
</gene>
<evidence type="ECO:0000313" key="1">
    <source>
        <dbReference type="EMBL" id="KAJ4432599.1"/>
    </source>
</evidence>
<reference evidence="1 2" key="1">
    <citation type="journal article" date="2022" name="Allergy">
        <title>Genome assembly and annotation of Periplaneta americana reveal a comprehensive cockroach allergen profile.</title>
        <authorList>
            <person name="Wang L."/>
            <person name="Xiong Q."/>
            <person name="Saelim N."/>
            <person name="Wang L."/>
            <person name="Nong W."/>
            <person name="Wan A.T."/>
            <person name="Shi M."/>
            <person name="Liu X."/>
            <person name="Cao Q."/>
            <person name="Hui J.H.L."/>
            <person name="Sookrung N."/>
            <person name="Leung T.F."/>
            <person name="Tungtrongchitr A."/>
            <person name="Tsui S.K.W."/>
        </authorList>
    </citation>
    <scope>NUCLEOTIDE SEQUENCE [LARGE SCALE GENOMIC DNA]</scope>
    <source>
        <strain evidence="1">PWHHKU_190912</strain>
    </source>
</reference>
<dbReference type="Proteomes" id="UP001148838">
    <property type="component" value="Unassembled WGS sequence"/>
</dbReference>
<dbReference type="EMBL" id="JAJSOF020000029">
    <property type="protein sequence ID" value="KAJ4432599.1"/>
    <property type="molecule type" value="Genomic_DNA"/>
</dbReference>
<evidence type="ECO:0000313" key="2">
    <source>
        <dbReference type="Proteomes" id="UP001148838"/>
    </source>
</evidence>
<protein>
    <submittedName>
        <fullName evidence="1">Uncharacterized protein</fullName>
    </submittedName>
</protein>
<accession>A0ABQ8SER5</accession>
<proteinExistence type="predicted"/>
<organism evidence="1 2">
    <name type="scientific">Periplaneta americana</name>
    <name type="common">American cockroach</name>
    <name type="synonym">Blatta americana</name>
    <dbReference type="NCBI Taxonomy" id="6978"/>
    <lineage>
        <taxon>Eukaryota</taxon>
        <taxon>Metazoa</taxon>
        <taxon>Ecdysozoa</taxon>
        <taxon>Arthropoda</taxon>
        <taxon>Hexapoda</taxon>
        <taxon>Insecta</taxon>
        <taxon>Pterygota</taxon>
        <taxon>Neoptera</taxon>
        <taxon>Polyneoptera</taxon>
        <taxon>Dictyoptera</taxon>
        <taxon>Blattodea</taxon>
        <taxon>Blattoidea</taxon>
        <taxon>Blattidae</taxon>
        <taxon>Blattinae</taxon>
        <taxon>Periplaneta</taxon>
    </lineage>
</organism>
<name>A0ABQ8SER5_PERAM</name>
<comment type="caution">
    <text evidence="1">The sequence shown here is derived from an EMBL/GenBank/DDBJ whole genome shotgun (WGS) entry which is preliminary data.</text>
</comment>
<keyword evidence="2" id="KW-1185">Reference proteome</keyword>
<sequence length="409" mass="46806">MKPGSTFPPDYCATGIIGQAEPGLVCKQHIPPFIQGPIELDTHTAGRLAQRLPALSLRYTVCLETRTPEAVASSEDSCLAGIVRLRLAVKVGEIFQEKLEEMEMTYPTRNKTAKNNEKNSLRRRGSKPSLWFYVPSPLTIELRRSPIHSTGSNTSPPVSFPLWLDSKLDILRVFENKVLRKIFGTKRDEVTGEWRKLHTTELHALYSSPDIIRNIKSRRLRWAGYVVRMGKSRNAYRVLVGRLEGIRPLGRSRCRWEDNIKTDLREVEYDGRDWINLAQDRNRWRTYVRAAMNLRVLKSHNDNIYFSQDVRTQLFGEEKNSPVPDSATSLEQYFSGIYVRFDCELLVALLSNGTRKHPSVWCIVLRATQPCNSIGSQTGVTLLDSHGLEVLPGNLRIFKEFLLKQHLFL</sequence>